<keyword evidence="3" id="KW-0675">Receptor</keyword>
<proteinExistence type="inferred from homology"/>
<evidence type="ECO:0000313" key="4">
    <source>
        <dbReference type="Proteomes" id="UP000255265"/>
    </source>
</evidence>
<keyword evidence="2" id="KW-0732">Signal</keyword>
<accession>A0A370FC98</accession>
<reference evidence="3 4" key="1">
    <citation type="submission" date="2018-07" db="EMBL/GenBank/DDBJ databases">
        <title>Genomic Encyclopedia of Type Strains, Phase IV (KMG-IV): sequencing the most valuable type-strain genomes for metagenomic binning, comparative biology and taxonomic classification.</title>
        <authorList>
            <person name="Goeker M."/>
        </authorList>
    </citation>
    <scope>NUCLEOTIDE SEQUENCE [LARGE SCALE GENOMIC DNA]</scope>
    <source>
        <strain evidence="3 4">DSM 21352</strain>
    </source>
</reference>
<dbReference type="Pfam" id="PF03401">
    <property type="entry name" value="TctC"/>
    <property type="match status" value="1"/>
</dbReference>
<dbReference type="PIRSF" id="PIRSF017082">
    <property type="entry name" value="YflP"/>
    <property type="match status" value="1"/>
</dbReference>
<feature type="chain" id="PRO_5016629465" evidence="2">
    <location>
        <begin position="47"/>
        <end position="345"/>
    </location>
</feature>
<dbReference type="Proteomes" id="UP000255265">
    <property type="component" value="Unassembled WGS sequence"/>
</dbReference>
<dbReference type="InterPro" id="IPR005064">
    <property type="entry name" value="BUG"/>
</dbReference>
<gene>
    <name evidence="3" type="ORF">DFR41_107234</name>
</gene>
<dbReference type="AlphaFoldDB" id="A0A370FC98"/>
<dbReference type="PANTHER" id="PTHR42928">
    <property type="entry name" value="TRICARBOXYLATE-BINDING PROTEIN"/>
    <property type="match status" value="1"/>
</dbReference>
<dbReference type="InterPro" id="IPR042100">
    <property type="entry name" value="Bug_dom1"/>
</dbReference>
<dbReference type="PANTHER" id="PTHR42928:SF5">
    <property type="entry name" value="BLR1237 PROTEIN"/>
    <property type="match status" value="1"/>
</dbReference>
<evidence type="ECO:0000256" key="2">
    <source>
        <dbReference type="SAM" id="SignalP"/>
    </source>
</evidence>
<dbReference type="Gene3D" id="3.40.190.150">
    <property type="entry name" value="Bordetella uptake gene, domain 1"/>
    <property type="match status" value="1"/>
</dbReference>
<comment type="similarity">
    <text evidence="1">Belongs to the UPF0065 (bug) family.</text>
</comment>
<evidence type="ECO:0000313" key="3">
    <source>
        <dbReference type="EMBL" id="RDI22831.1"/>
    </source>
</evidence>
<sequence length="345" mass="36089">MSHWRPAAIDEPMTKETPLNPTICGRAAGRLAASLCGLLLCACAMAQPAFPSRQITLVLPAAAGTGVDIIGRIGAQRLAEVLGQPVVVENVVGASGVIGVQRAVRARPDGHTLLFTFNQTMTMNPHVVANLPYDPRKDLVPVSRFAASPFVWMVNTQVPVHSFAELVAYAKARPGKLAIGVMGYASAAYLGAQLLAVQTGAELLAVNYAGNFSADLLSNVVQVSMSPAAQVPSLLASGKVRALAQTGAQRAASMPDVPTVGETVPGFVIDAWYGVWVPAGTPVETVATLSDAWQKVAAMPEVRRQLAAVSAVPVGSTSDALRTVVDDELTLWGQVVKARRIAPSQ</sequence>
<dbReference type="SUPFAM" id="SSF53850">
    <property type="entry name" value="Periplasmic binding protein-like II"/>
    <property type="match status" value="1"/>
</dbReference>
<evidence type="ECO:0000256" key="1">
    <source>
        <dbReference type="ARBA" id="ARBA00006987"/>
    </source>
</evidence>
<comment type="caution">
    <text evidence="3">The sequence shown here is derived from an EMBL/GenBank/DDBJ whole genome shotgun (WGS) entry which is preliminary data.</text>
</comment>
<name>A0A370FC98_9BURK</name>
<protein>
    <submittedName>
        <fullName evidence="3">Tripartite-type tricarboxylate transporter receptor subunit TctC</fullName>
    </submittedName>
</protein>
<dbReference type="OrthoDB" id="8886181at2"/>
<organism evidence="3 4">
    <name type="scientific">Pseudacidovorax intermedius</name>
    <dbReference type="NCBI Taxonomy" id="433924"/>
    <lineage>
        <taxon>Bacteria</taxon>
        <taxon>Pseudomonadati</taxon>
        <taxon>Pseudomonadota</taxon>
        <taxon>Betaproteobacteria</taxon>
        <taxon>Burkholderiales</taxon>
        <taxon>Comamonadaceae</taxon>
        <taxon>Pseudacidovorax</taxon>
    </lineage>
</organism>
<dbReference type="EMBL" id="QQAV01000007">
    <property type="protein sequence ID" value="RDI22831.1"/>
    <property type="molecule type" value="Genomic_DNA"/>
</dbReference>
<dbReference type="Gene3D" id="3.40.190.10">
    <property type="entry name" value="Periplasmic binding protein-like II"/>
    <property type="match status" value="1"/>
</dbReference>
<feature type="signal peptide" evidence="2">
    <location>
        <begin position="1"/>
        <end position="46"/>
    </location>
</feature>
<keyword evidence="4" id="KW-1185">Reference proteome</keyword>